<organism evidence="5 6">
    <name type="scientific">Elysia crispata</name>
    <name type="common">lettuce slug</name>
    <dbReference type="NCBI Taxonomy" id="231223"/>
    <lineage>
        <taxon>Eukaryota</taxon>
        <taxon>Metazoa</taxon>
        <taxon>Spiralia</taxon>
        <taxon>Lophotrochozoa</taxon>
        <taxon>Mollusca</taxon>
        <taxon>Gastropoda</taxon>
        <taxon>Heterobranchia</taxon>
        <taxon>Euthyneura</taxon>
        <taxon>Panpulmonata</taxon>
        <taxon>Sacoglossa</taxon>
        <taxon>Placobranchoidea</taxon>
        <taxon>Plakobranchidae</taxon>
        <taxon>Elysia</taxon>
    </lineage>
</organism>
<dbReference type="GO" id="GO:0008289">
    <property type="term" value="F:lipid binding"/>
    <property type="evidence" value="ECO:0007669"/>
    <property type="project" value="UniProtKB-KW"/>
</dbReference>
<dbReference type="CDD" id="cd07828">
    <property type="entry name" value="lipocalin_heme-bd-THAP4-like"/>
    <property type="match status" value="1"/>
</dbReference>
<dbReference type="PANTHER" id="PTHR15854:SF4">
    <property type="entry name" value="PEROXYNITRITE ISOMERASE THAP4"/>
    <property type="match status" value="1"/>
</dbReference>
<evidence type="ECO:0000313" key="5">
    <source>
        <dbReference type="EMBL" id="KAK3783247.1"/>
    </source>
</evidence>
<dbReference type="InterPro" id="IPR014878">
    <property type="entry name" value="THAP4-like_heme-bd"/>
</dbReference>
<feature type="compositionally biased region" description="Polar residues" evidence="2">
    <location>
        <begin position="356"/>
        <end position="366"/>
    </location>
</feature>
<dbReference type="InterPro" id="IPR045165">
    <property type="entry name" value="Nitrobindin"/>
</dbReference>
<dbReference type="InterPro" id="IPR048325">
    <property type="entry name" value="ZSWIM3_N"/>
</dbReference>
<evidence type="ECO:0000256" key="1">
    <source>
        <dbReference type="ARBA" id="ARBA00036993"/>
    </source>
</evidence>
<accession>A0AAE1A913</accession>
<dbReference type="Proteomes" id="UP001283361">
    <property type="component" value="Unassembled WGS sequence"/>
</dbReference>
<evidence type="ECO:0000313" key="6">
    <source>
        <dbReference type="Proteomes" id="UP001283361"/>
    </source>
</evidence>
<evidence type="ECO:0000259" key="4">
    <source>
        <dbReference type="Pfam" id="PF21599"/>
    </source>
</evidence>
<feature type="compositionally biased region" description="Polar residues" evidence="2">
    <location>
        <begin position="315"/>
        <end position="329"/>
    </location>
</feature>
<dbReference type="InterPro" id="IPR012674">
    <property type="entry name" value="Calycin"/>
</dbReference>
<protein>
    <submittedName>
        <fullName evidence="5">Uncharacterized protein</fullName>
    </submittedName>
</protein>
<comment type="caution">
    <text evidence="5">The sequence shown here is derived from an EMBL/GenBank/DDBJ whole genome shotgun (WGS) entry which is preliminary data.</text>
</comment>
<gene>
    <name evidence="5" type="ORF">RRG08_022007</name>
</gene>
<dbReference type="SUPFAM" id="SSF50814">
    <property type="entry name" value="Lipocalins"/>
    <property type="match status" value="1"/>
</dbReference>
<evidence type="ECO:0000256" key="2">
    <source>
        <dbReference type="SAM" id="MobiDB-lite"/>
    </source>
</evidence>
<dbReference type="Pfam" id="PF21599">
    <property type="entry name" value="ZSWIM3_N"/>
    <property type="match status" value="1"/>
</dbReference>
<dbReference type="EMBL" id="JAWDGP010002432">
    <property type="protein sequence ID" value="KAK3783247.1"/>
    <property type="molecule type" value="Genomic_DNA"/>
</dbReference>
<evidence type="ECO:0000259" key="3">
    <source>
        <dbReference type="Pfam" id="PF08768"/>
    </source>
</evidence>
<dbReference type="Gene3D" id="2.40.128.20">
    <property type="match status" value="1"/>
</dbReference>
<keyword evidence="6" id="KW-1185">Reference proteome</keyword>
<proteinExistence type="predicted"/>
<dbReference type="AlphaFoldDB" id="A0AAE1A913"/>
<name>A0AAE1A913_9GAST</name>
<sequence>MTIQVGTEFENYEELNNAIRMYERENFVNLIVRDTRTIEAAAKRNHRKTYNPSIRYSDISFCCTYGGKKYVSHSTGKRNHKTSKQSCPFSLKVRATIDGQKLFVREFCDTHNHAVTEAEFRFHPKQRKLDLSSQEEIATLLALEPDKRLLRQRLMEVTGKVILMKDIHNIKTRLLSNKTVRNDKPDNDSDELKEDGTFDNICNYAERKAEKGSMLRAKKSISRNQEPKSVISLQKNSEETTTVLKDQVVDGRNALERVKELKEPEGQFHRKEAYMSMSELITVPLSHLGEGVNTMKQKLEYDGPQKQQQVIPQQAHYSGVQQQQQNPHHSTVLLHQQPQSSSPPLPSSTILHHSYLDTSTPSSGTYQQHQHPQPQFTPLTEPLPTVNAINTQQAPTEQLCSIGHLQQPNVLTYSPSAVTANVYPTTTSTNSIPLSSVVHRADSITTVILDTGCTLEDAGNLDPSSSYMCIENTAAEGQFTPWTALETINKPFDGQISDAVSAHNLGPSPLHSQSQTAAFPSILPLPNHHQHHCQPNGIISNSSQKANSSLLHEINNGAVSSSPILALSNTSDMHSTCCVHQQQQHQHQINYQQQIHEQKQRVHPQPCMPDTTTVIKKVGSSSFTQTVNHHAAPLSAKRKCAKWTFTKKNCSREGVRKMRKSSIQRDKDNLMKKYFQQATVNLFFNERLKCPGNKFSRDVNFFGVKMSGKQEDVKYNDALKPLSWLFGKWRSEKGMGKYPTIEDFTYIEEAEFFPIGMQPNVEYKFYSCHPNTKAPMHRETGFIKIKPGTNHIAFVGAHNFGVVDMQEGEVKDQELSVISTQSVGRTSFNKDPEVKKTTRTLKRTNDQLEHVLGMETVKTALTEHLRITFNKI</sequence>
<dbReference type="Pfam" id="PF08768">
    <property type="entry name" value="THAP4_heme-bd"/>
    <property type="match status" value="1"/>
</dbReference>
<feature type="compositionally biased region" description="Low complexity" evidence="2">
    <location>
        <begin position="305"/>
        <end position="314"/>
    </location>
</feature>
<feature type="region of interest" description="Disordered" evidence="2">
    <location>
        <begin position="301"/>
        <end position="380"/>
    </location>
</feature>
<reference evidence="5" key="1">
    <citation type="journal article" date="2023" name="G3 (Bethesda)">
        <title>A reference genome for the long-term kleptoplast-retaining sea slug Elysia crispata morphotype clarki.</title>
        <authorList>
            <person name="Eastman K.E."/>
            <person name="Pendleton A.L."/>
            <person name="Shaikh M.A."/>
            <person name="Suttiyut T."/>
            <person name="Ogas R."/>
            <person name="Tomko P."/>
            <person name="Gavelis G."/>
            <person name="Widhalm J.R."/>
            <person name="Wisecaver J.H."/>
        </authorList>
    </citation>
    <scope>NUCLEOTIDE SEQUENCE</scope>
    <source>
        <strain evidence="5">ECLA1</strain>
    </source>
</reference>
<feature type="domain" description="THAP4-like heme-binding" evidence="3">
    <location>
        <begin position="719"/>
        <end position="871"/>
    </location>
</feature>
<comment type="catalytic activity">
    <reaction evidence="1">
        <text>peroxynitrite = nitrate</text>
        <dbReference type="Rhea" id="RHEA:63116"/>
        <dbReference type="ChEBI" id="CHEBI:17632"/>
        <dbReference type="ChEBI" id="CHEBI:25941"/>
    </reaction>
    <physiologicalReaction direction="left-to-right" evidence="1">
        <dbReference type="Rhea" id="RHEA:63117"/>
    </physiologicalReaction>
</comment>
<dbReference type="PANTHER" id="PTHR15854">
    <property type="entry name" value="THAP4 PROTEIN"/>
    <property type="match status" value="1"/>
</dbReference>
<feature type="domain" description="ZSWIM3 N-terminal" evidence="4">
    <location>
        <begin position="3"/>
        <end position="113"/>
    </location>
</feature>